<evidence type="ECO:0000256" key="1">
    <source>
        <dbReference type="SAM" id="MobiDB-lite"/>
    </source>
</evidence>
<protein>
    <submittedName>
        <fullName evidence="2">Uncharacterized protein</fullName>
    </submittedName>
</protein>
<gene>
    <name evidence="2" type="ORF">CTI12_AA433670</name>
</gene>
<accession>A0A2U1M0X7</accession>
<organism evidence="2 3">
    <name type="scientific">Artemisia annua</name>
    <name type="common">Sweet wormwood</name>
    <dbReference type="NCBI Taxonomy" id="35608"/>
    <lineage>
        <taxon>Eukaryota</taxon>
        <taxon>Viridiplantae</taxon>
        <taxon>Streptophyta</taxon>
        <taxon>Embryophyta</taxon>
        <taxon>Tracheophyta</taxon>
        <taxon>Spermatophyta</taxon>
        <taxon>Magnoliopsida</taxon>
        <taxon>eudicotyledons</taxon>
        <taxon>Gunneridae</taxon>
        <taxon>Pentapetalae</taxon>
        <taxon>asterids</taxon>
        <taxon>campanulids</taxon>
        <taxon>Asterales</taxon>
        <taxon>Asteraceae</taxon>
        <taxon>Asteroideae</taxon>
        <taxon>Anthemideae</taxon>
        <taxon>Artemisiinae</taxon>
        <taxon>Artemisia</taxon>
    </lineage>
</organism>
<evidence type="ECO:0000313" key="3">
    <source>
        <dbReference type="Proteomes" id="UP000245207"/>
    </source>
</evidence>
<dbReference type="AlphaFoldDB" id="A0A2U1M0X7"/>
<comment type="caution">
    <text evidence="2">The sequence shown here is derived from an EMBL/GenBank/DDBJ whole genome shotgun (WGS) entry which is preliminary data.</text>
</comment>
<feature type="region of interest" description="Disordered" evidence="1">
    <location>
        <begin position="1"/>
        <end position="20"/>
    </location>
</feature>
<name>A0A2U1M0X7_ARTAN</name>
<dbReference type="Proteomes" id="UP000245207">
    <property type="component" value="Unassembled WGS sequence"/>
</dbReference>
<reference evidence="2 3" key="1">
    <citation type="journal article" date="2018" name="Mol. Plant">
        <title>The genome of Artemisia annua provides insight into the evolution of Asteraceae family and artemisinin biosynthesis.</title>
        <authorList>
            <person name="Shen Q."/>
            <person name="Zhang L."/>
            <person name="Liao Z."/>
            <person name="Wang S."/>
            <person name="Yan T."/>
            <person name="Shi P."/>
            <person name="Liu M."/>
            <person name="Fu X."/>
            <person name="Pan Q."/>
            <person name="Wang Y."/>
            <person name="Lv Z."/>
            <person name="Lu X."/>
            <person name="Zhang F."/>
            <person name="Jiang W."/>
            <person name="Ma Y."/>
            <person name="Chen M."/>
            <person name="Hao X."/>
            <person name="Li L."/>
            <person name="Tang Y."/>
            <person name="Lv G."/>
            <person name="Zhou Y."/>
            <person name="Sun X."/>
            <person name="Brodelius P.E."/>
            <person name="Rose J.K.C."/>
            <person name="Tang K."/>
        </authorList>
    </citation>
    <scope>NUCLEOTIDE SEQUENCE [LARGE SCALE GENOMIC DNA]</scope>
    <source>
        <strain evidence="3">cv. Huhao1</strain>
        <tissue evidence="2">Leaf</tissue>
    </source>
</reference>
<keyword evidence="3" id="KW-1185">Reference proteome</keyword>
<dbReference type="EMBL" id="PKPP01006925">
    <property type="protein sequence ID" value="PWA54916.1"/>
    <property type="molecule type" value="Genomic_DNA"/>
</dbReference>
<sequence length="265" mass="30058">MDEGSTSMINELDSGKKVSEHNMEVNGKDAEVSNSNAVIDVDPVSNTKSVIDVDSVNSVEITDSDNNKEKLDKNVNSYAKMVTKDEITVTKNLMFIAPKVNDNAHMCQYGVGRADYARVLVEEEAGKQMRTEIKIEYTDGNKCLKGMKVVKVEYDCKPDCCSHCNVFGRTVEACNVRPRTDKEIQEKRMNVAKTQEANKSKPTCAELKTWTKDMENYFNRQWDIDREKEKESVEMNVEDVMEVRNEMSQIVTKEKVTGLSKNILN</sequence>
<evidence type="ECO:0000313" key="2">
    <source>
        <dbReference type="EMBL" id="PWA54916.1"/>
    </source>
</evidence>
<proteinExistence type="predicted"/>